<dbReference type="Pfam" id="PF09746">
    <property type="entry name" value="Membralin"/>
    <property type="match status" value="2"/>
</dbReference>
<feature type="region of interest" description="Disordered" evidence="1">
    <location>
        <begin position="517"/>
        <end position="572"/>
    </location>
</feature>
<accession>A0A7I8WQA2</accession>
<feature type="transmembrane region" description="Helical" evidence="2">
    <location>
        <begin position="66"/>
        <end position="87"/>
    </location>
</feature>
<evidence type="ECO:0000256" key="1">
    <source>
        <dbReference type="SAM" id="MobiDB-lite"/>
    </source>
</evidence>
<dbReference type="InterPro" id="IPR019144">
    <property type="entry name" value="Membralin"/>
</dbReference>
<keyword evidence="2" id="KW-0812">Transmembrane</keyword>
<feature type="compositionally biased region" description="Polar residues" evidence="1">
    <location>
        <begin position="518"/>
        <end position="531"/>
    </location>
</feature>
<dbReference type="GO" id="GO:1904294">
    <property type="term" value="P:positive regulation of ERAD pathway"/>
    <property type="evidence" value="ECO:0007669"/>
    <property type="project" value="TreeGrafter"/>
</dbReference>
<dbReference type="Proteomes" id="UP000582659">
    <property type="component" value="Unassembled WGS sequence"/>
</dbReference>
<sequence>MAEHRNGVSDLNVELDIGNLGDGAGGGAGVNGNQRLGTVRDRLFHAMVVKVAVSYSGHVSQKWRTLIEFLILSTAFLMLFTLVYVHFTHSRYPGTCLNKIKDTWPKKGILRVEVIKNLPEFESSLFDDFNGTTFYDPKYLLTHGPKFTPRDWRPRYTLSDLQFFFSEDNYEDGDLVVFEPKVQPLFQYAVEYSLSHGLLKLSQEMRRHYKVEEMTYRIDGQNDPCLSSWKNRYLTKWLSGGIGEVIQSSLKALAENETDKGYLKDLLHMEHYHFVSTSVSHYSYITAMLIMLIFTFAISMLLRFSHHQIFLFIIDLLQMFELNEPLVFPVAPLLTVILALVGMEAIMSEIFNDTSTAFYVILLVWMADQYDAICCRSTVSRKHWLRFFYLYHFAFYAYQYKFGGQYNIFALLTSAMFILHAMVFFFHHYEIPLILHQEQLLRVVGVAQQDASQRGNGELILVNRGAPSQSEQRDPMENVEPDQIPQLPQEQHLDVEIVERVAPHVFRANSAPIPTIHRNVTFTERSTQRSSPRPDLGRVSPRPPRSSTRSSPDPQPSTSNAPTQAANRIADRMVDEVLQDLFEESQH</sequence>
<dbReference type="OrthoDB" id="6779347at2759"/>
<dbReference type="GO" id="GO:0034976">
    <property type="term" value="P:response to endoplasmic reticulum stress"/>
    <property type="evidence" value="ECO:0007669"/>
    <property type="project" value="TreeGrafter"/>
</dbReference>
<dbReference type="PANTHER" id="PTHR21650">
    <property type="entry name" value="MEMBRALIN/KINETOCHORE PROTEIN NUF2"/>
    <property type="match status" value="1"/>
</dbReference>
<proteinExistence type="predicted"/>
<name>A0A7I8WQA2_BURXY</name>
<dbReference type="GO" id="GO:0005783">
    <property type="term" value="C:endoplasmic reticulum"/>
    <property type="evidence" value="ECO:0007669"/>
    <property type="project" value="TreeGrafter"/>
</dbReference>
<evidence type="ECO:0000313" key="4">
    <source>
        <dbReference type="Proteomes" id="UP000659654"/>
    </source>
</evidence>
<comment type="caution">
    <text evidence="3">The sequence shown here is derived from an EMBL/GenBank/DDBJ whole genome shotgun (WGS) entry which is preliminary data.</text>
</comment>
<evidence type="ECO:0000256" key="2">
    <source>
        <dbReference type="SAM" id="Phobius"/>
    </source>
</evidence>
<feature type="compositionally biased region" description="Low complexity" evidence="1">
    <location>
        <begin position="545"/>
        <end position="559"/>
    </location>
</feature>
<feature type="transmembrane region" description="Helical" evidence="2">
    <location>
        <begin position="406"/>
        <end position="426"/>
    </location>
</feature>
<feature type="region of interest" description="Disordered" evidence="1">
    <location>
        <begin position="464"/>
        <end position="486"/>
    </location>
</feature>
<dbReference type="EMBL" id="CAJFDI010000002">
    <property type="protein sequence ID" value="CAD5215015.1"/>
    <property type="molecule type" value="Genomic_DNA"/>
</dbReference>
<dbReference type="EMBL" id="CAJFCV020000002">
    <property type="protein sequence ID" value="CAG9096255.1"/>
    <property type="molecule type" value="Genomic_DNA"/>
</dbReference>
<evidence type="ECO:0000313" key="3">
    <source>
        <dbReference type="EMBL" id="CAD5215015.1"/>
    </source>
</evidence>
<organism evidence="3 4">
    <name type="scientific">Bursaphelenchus xylophilus</name>
    <name type="common">Pinewood nematode worm</name>
    <name type="synonym">Aphelenchoides xylophilus</name>
    <dbReference type="NCBI Taxonomy" id="6326"/>
    <lineage>
        <taxon>Eukaryota</taxon>
        <taxon>Metazoa</taxon>
        <taxon>Ecdysozoa</taxon>
        <taxon>Nematoda</taxon>
        <taxon>Chromadorea</taxon>
        <taxon>Rhabditida</taxon>
        <taxon>Tylenchina</taxon>
        <taxon>Tylenchomorpha</taxon>
        <taxon>Aphelenchoidea</taxon>
        <taxon>Aphelenchoididae</taxon>
        <taxon>Bursaphelenchus</taxon>
    </lineage>
</organism>
<dbReference type="PANTHER" id="PTHR21650:SF4">
    <property type="entry name" value="MEMBRALIN"/>
    <property type="match status" value="1"/>
</dbReference>
<dbReference type="AlphaFoldDB" id="A0A7I8WQA2"/>
<gene>
    <name evidence="3" type="ORF">BXYJ_LOCUS3818</name>
</gene>
<reference evidence="3" key="1">
    <citation type="submission" date="2020-09" db="EMBL/GenBank/DDBJ databases">
        <authorList>
            <person name="Kikuchi T."/>
        </authorList>
    </citation>
    <scope>NUCLEOTIDE SEQUENCE</scope>
    <source>
        <strain evidence="3">Ka4C1</strain>
    </source>
</reference>
<keyword evidence="2" id="KW-1133">Transmembrane helix</keyword>
<keyword evidence="4" id="KW-1185">Reference proteome</keyword>
<keyword evidence="2" id="KW-0472">Membrane</keyword>
<protein>
    <submittedName>
        <fullName evidence="3">(pine wood nematode) hypothetical protein</fullName>
    </submittedName>
</protein>
<dbReference type="Proteomes" id="UP000659654">
    <property type="component" value="Unassembled WGS sequence"/>
</dbReference>
<feature type="transmembrane region" description="Helical" evidence="2">
    <location>
        <begin position="282"/>
        <end position="304"/>
    </location>
</feature>
<feature type="transmembrane region" description="Helical" evidence="2">
    <location>
        <begin position="325"/>
        <end position="343"/>
    </location>
</feature>